<feature type="region of interest" description="Disordered" evidence="1">
    <location>
        <begin position="1"/>
        <end position="71"/>
    </location>
</feature>
<evidence type="ECO:0000313" key="2">
    <source>
        <dbReference type="EMBL" id="KAA1106755.1"/>
    </source>
</evidence>
<sequence length="71" mass="7818">MSKTSAHLPKPRPILNSSSVGPLHRPAQPRSLSHSHLAGSKRKQSSPKRLASRSATVLVPDTPQNNHRLRR</sequence>
<comment type="caution">
    <text evidence="2">The sequence shown here is derived from an EMBL/GenBank/DDBJ whole genome shotgun (WGS) entry which is preliminary data.</text>
</comment>
<dbReference type="EMBL" id="VDEP01000310">
    <property type="protein sequence ID" value="KAA1106755.1"/>
    <property type="molecule type" value="Genomic_DNA"/>
</dbReference>
<protein>
    <submittedName>
        <fullName evidence="2">Uncharacterized protein</fullName>
    </submittedName>
</protein>
<name>A0A5B0Q0P7_PUCGR</name>
<organism evidence="2 3">
    <name type="scientific">Puccinia graminis f. sp. tritici</name>
    <dbReference type="NCBI Taxonomy" id="56615"/>
    <lineage>
        <taxon>Eukaryota</taxon>
        <taxon>Fungi</taxon>
        <taxon>Dikarya</taxon>
        <taxon>Basidiomycota</taxon>
        <taxon>Pucciniomycotina</taxon>
        <taxon>Pucciniomycetes</taxon>
        <taxon>Pucciniales</taxon>
        <taxon>Pucciniaceae</taxon>
        <taxon>Puccinia</taxon>
    </lineage>
</organism>
<feature type="compositionally biased region" description="Polar residues" evidence="1">
    <location>
        <begin position="62"/>
        <end position="71"/>
    </location>
</feature>
<evidence type="ECO:0000256" key="1">
    <source>
        <dbReference type="SAM" id="MobiDB-lite"/>
    </source>
</evidence>
<proteinExistence type="predicted"/>
<accession>A0A5B0Q0P7</accession>
<dbReference type="Proteomes" id="UP000325313">
    <property type="component" value="Unassembled WGS sequence"/>
</dbReference>
<reference evidence="2 3" key="1">
    <citation type="submission" date="2019-05" db="EMBL/GenBank/DDBJ databases">
        <title>Emergence of the Ug99 lineage of the wheat stem rust pathogen through somatic hybridization.</title>
        <authorList>
            <person name="Li F."/>
            <person name="Upadhyaya N.M."/>
            <person name="Sperschneider J."/>
            <person name="Matny O."/>
            <person name="Nguyen-Phuc H."/>
            <person name="Mago R."/>
            <person name="Raley C."/>
            <person name="Miller M.E."/>
            <person name="Silverstein K.A.T."/>
            <person name="Henningsen E."/>
            <person name="Hirsch C.D."/>
            <person name="Visser B."/>
            <person name="Pretorius Z.A."/>
            <person name="Steffenson B.J."/>
            <person name="Schwessinger B."/>
            <person name="Dodds P.N."/>
            <person name="Figueroa M."/>
        </authorList>
    </citation>
    <scope>NUCLEOTIDE SEQUENCE [LARGE SCALE GENOMIC DNA]</scope>
    <source>
        <strain evidence="2 3">Ug99</strain>
    </source>
</reference>
<gene>
    <name evidence="2" type="ORF">PGTUg99_022210</name>
</gene>
<dbReference type="AlphaFoldDB" id="A0A5B0Q0P7"/>
<evidence type="ECO:0000313" key="3">
    <source>
        <dbReference type="Proteomes" id="UP000325313"/>
    </source>
</evidence>